<dbReference type="PANTHER" id="PTHR30373:SF2">
    <property type="entry name" value="UPF0603 PROTEIN YGCG"/>
    <property type="match status" value="1"/>
</dbReference>
<sequence>MKKLFKRNILLSFILLLFLAISIPVSAAEKYPEPTNLKYVNDYSNVIDKDTKEFIISLGKELEDKTGAQLVVVTIDNLNGKDIRDYGYGLFSKWGIGQKSKNNGLLVLVAVKDRKYSVEVGKGLEGAVTDVGSARIMDDIAKPSFKEEKFAKGVKDVYAIFAASVAKEYDATLENNVKVPLDKIKQASDKKSSSNSSGFPGGAIAFFFILLIILGSMGGKNNRRGPGGRRGRGRYRRGIYIPPYIGSGGFGSSDNSGSSGGGIDLGGFGGGSSSGGGSSGGW</sequence>
<feature type="signal peptide" evidence="3">
    <location>
        <begin position="1"/>
        <end position="27"/>
    </location>
</feature>
<dbReference type="RefSeq" id="WP_216456361.1">
    <property type="nucleotide sequence ID" value="NZ_JAHLQL010000001.1"/>
</dbReference>
<dbReference type="EMBL" id="JAHLQL010000001">
    <property type="protein sequence ID" value="MBU5591370.1"/>
    <property type="molecule type" value="Genomic_DNA"/>
</dbReference>
<keyword evidence="2" id="KW-0812">Transmembrane</keyword>
<evidence type="ECO:0000256" key="3">
    <source>
        <dbReference type="SAM" id="SignalP"/>
    </source>
</evidence>
<keyword evidence="2" id="KW-0472">Membrane</keyword>
<accession>A0ABS6EZ24</accession>
<gene>
    <name evidence="5" type="ORF">KQI89_06315</name>
</gene>
<dbReference type="PANTHER" id="PTHR30373">
    <property type="entry name" value="UPF0603 PROTEIN YGCG"/>
    <property type="match status" value="1"/>
</dbReference>
<protein>
    <submittedName>
        <fullName evidence="5">TPM domain-containing protein</fullName>
    </submittedName>
</protein>
<keyword evidence="6" id="KW-1185">Reference proteome</keyword>
<feature type="compositionally biased region" description="Gly residues" evidence="1">
    <location>
        <begin position="258"/>
        <end position="282"/>
    </location>
</feature>
<evidence type="ECO:0000259" key="4">
    <source>
        <dbReference type="Pfam" id="PF04536"/>
    </source>
</evidence>
<name>A0ABS6EZ24_9CLOT</name>
<feature type="domain" description="TPM" evidence="4">
    <location>
        <begin position="40"/>
        <end position="158"/>
    </location>
</feature>
<evidence type="ECO:0000313" key="6">
    <source>
        <dbReference type="Proteomes" id="UP000736583"/>
    </source>
</evidence>
<organism evidence="5 6">
    <name type="scientific">Clostridium simiarum</name>
    <dbReference type="NCBI Taxonomy" id="2841506"/>
    <lineage>
        <taxon>Bacteria</taxon>
        <taxon>Bacillati</taxon>
        <taxon>Bacillota</taxon>
        <taxon>Clostridia</taxon>
        <taxon>Eubacteriales</taxon>
        <taxon>Clostridiaceae</taxon>
        <taxon>Clostridium</taxon>
    </lineage>
</organism>
<keyword evidence="3" id="KW-0732">Signal</keyword>
<feature type="transmembrane region" description="Helical" evidence="2">
    <location>
        <begin position="198"/>
        <end position="219"/>
    </location>
</feature>
<dbReference type="InterPro" id="IPR007621">
    <property type="entry name" value="TPM_dom"/>
</dbReference>
<reference evidence="5 6" key="1">
    <citation type="submission" date="2021-06" db="EMBL/GenBank/DDBJ databases">
        <authorList>
            <person name="Sun Q."/>
            <person name="Li D."/>
        </authorList>
    </citation>
    <scope>NUCLEOTIDE SEQUENCE [LARGE SCALE GENOMIC DNA]</scope>
    <source>
        <strain evidence="5 6">MSJ-4</strain>
    </source>
</reference>
<feature type="region of interest" description="Disordered" evidence="1">
    <location>
        <begin position="252"/>
        <end position="282"/>
    </location>
</feature>
<proteinExistence type="predicted"/>
<feature type="chain" id="PRO_5047527293" evidence="3">
    <location>
        <begin position="28"/>
        <end position="282"/>
    </location>
</feature>
<dbReference type="Proteomes" id="UP000736583">
    <property type="component" value="Unassembled WGS sequence"/>
</dbReference>
<evidence type="ECO:0000256" key="1">
    <source>
        <dbReference type="SAM" id="MobiDB-lite"/>
    </source>
</evidence>
<evidence type="ECO:0000313" key="5">
    <source>
        <dbReference type="EMBL" id="MBU5591370.1"/>
    </source>
</evidence>
<dbReference type="Pfam" id="PF04536">
    <property type="entry name" value="TPM_phosphatase"/>
    <property type="match status" value="1"/>
</dbReference>
<evidence type="ECO:0000256" key="2">
    <source>
        <dbReference type="SAM" id="Phobius"/>
    </source>
</evidence>
<keyword evidence="2" id="KW-1133">Transmembrane helix</keyword>
<comment type="caution">
    <text evidence="5">The sequence shown here is derived from an EMBL/GenBank/DDBJ whole genome shotgun (WGS) entry which is preliminary data.</text>
</comment>